<name>A0A5E7QHD0_PSEFL</name>
<proteinExistence type="predicted"/>
<evidence type="ECO:0000313" key="1">
    <source>
        <dbReference type="EMBL" id="VVP61606.1"/>
    </source>
</evidence>
<evidence type="ECO:0000313" key="2">
    <source>
        <dbReference type="Proteomes" id="UP000375525"/>
    </source>
</evidence>
<accession>A0A5E7QHD0</accession>
<protein>
    <submittedName>
        <fullName evidence="1">Uncharacterized protein</fullName>
    </submittedName>
</protein>
<dbReference type="AlphaFoldDB" id="A0A5E7QHD0"/>
<dbReference type="EMBL" id="CABVIH010000099">
    <property type="protein sequence ID" value="VVP61606.1"/>
    <property type="molecule type" value="Genomic_DNA"/>
</dbReference>
<organism evidence="1 2">
    <name type="scientific">Pseudomonas fluorescens</name>
    <dbReference type="NCBI Taxonomy" id="294"/>
    <lineage>
        <taxon>Bacteria</taxon>
        <taxon>Pseudomonadati</taxon>
        <taxon>Pseudomonadota</taxon>
        <taxon>Gammaproteobacteria</taxon>
        <taxon>Pseudomonadales</taxon>
        <taxon>Pseudomonadaceae</taxon>
        <taxon>Pseudomonas</taxon>
    </lineage>
</organism>
<sequence length="169" mass="18328">MPQHGLDKTDIRAVFQHQGGHGVAEQMAAAAFANLGGIDMLTDHLAHVIGVEHLALPGQKQGAIVLGQRILGADIVTVFFDPSQGPFTDGNHPVFFTFTLTNHHRAAFVVDAAPAQPNEFHAAHAGAVQGFQHGPITNPHKRVDVRHVEDFFGFITAENVFWQAPFDSR</sequence>
<reference evidence="1 2" key="1">
    <citation type="submission" date="2019-09" db="EMBL/GenBank/DDBJ databases">
        <authorList>
            <person name="Chandra G."/>
            <person name="Truman W A."/>
        </authorList>
    </citation>
    <scope>NUCLEOTIDE SEQUENCE [LARGE SCALE GENOMIC DNA]</scope>
    <source>
        <strain evidence="1">PS880</strain>
    </source>
</reference>
<gene>
    <name evidence="1" type="ORF">PS880_06311</name>
</gene>
<dbReference type="Proteomes" id="UP000375525">
    <property type="component" value="Unassembled WGS sequence"/>
</dbReference>